<comment type="caution">
    <text evidence="11">The sequence shown here is derived from an EMBL/GenBank/DDBJ whole genome shotgun (WGS) entry which is preliminary data.</text>
</comment>
<evidence type="ECO:0000313" key="12">
    <source>
        <dbReference type="Proteomes" id="UP001642520"/>
    </source>
</evidence>
<feature type="transmembrane region" description="Helical" evidence="10">
    <location>
        <begin position="24"/>
        <end position="43"/>
    </location>
</feature>
<feature type="transmembrane region" description="Helical" evidence="10">
    <location>
        <begin position="196"/>
        <end position="218"/>
    </location>
</feature>
<accession>A0ABP1PFB6</accession>
<reference evidence="11 12" key="1">
    <citation type="submission" date="2024-08" db="EMBL/GenBank/DDBJ databases">
        <authorList>
            <person name="Will J Nash"/>
            <person name="Angela Man"/>
            <person name="Seanna McTaggart"/>
            <person name="Kendall Baker"/>
            <person name="Tom Barker"/>
            <person name="Leah Catchpole"/>
            <person name="Alex Durrant"/>
            <person name="Karim Gharbi"/>
            <person name="Naomi Irish"/>
            <person name="Gemy Kaithakottil"/>
            <person name="Debby Ku"/>
            <person name="Aaliyah Providence"/>
            <person name="Felix Shaw"/>
            <person name="David Swarbreck"/>
            <person name="Chris Watkins"/>
            <person name="Ann M. McCartney"/>
            <person name="Giulio Formenti"/>
            <person name="Alice Mouton"/>
            <person name="Noel Vella"/>
            <person name="Bjorn M von Reumont"/>
            <person name="Adriana Vella"/>
            <person name="Wilfried Haerty"/>
        </authorList>
    </citation>
    <scope>NUCLEOTIDE SEQUENCE [LARGE SCALE GENOMIC DNA]</scope>
</reference>
<feature type="transmembrane region" description="Helical" evidence="10">
    <location>
        <begin position="137"/>
        <end position="155"/>
    </location>
</feature>
<evidence type="ECO:0000256" key="3">
    <source>
        <dbReference type="ARBA" id="ARBA00022679"/>
    </source>
</evidence>
<sequence length="262" mass="30447">MGIYEVYDFYWNQQADPRTNNLPLMGSPVLIPLILVAYLYIILKLGPEYMKDKKPYDLKTFVKCYNVFQIFVNAYFVQQFLSVGWFSQVTVYCYLPDYSYKPGPVKMAYTLWLVTMVKIIDLIETFVFVLRKKNEQISVLHTYHHVSTILLIWLITRYVPVALASFAVVVNCGVHVIMYTYYLLSSCGDNMQKAISAYKPILTITQMVQFVIIMAQILHTLSPSCPAPKLPAVVSLINVAINFYLFYDFYQTRYTKSKQKTK</sequence>
<evidence type="ECO:0000256" key="9">
    <source>
        <dbReference type="ARBA" id="ARBA00023160"/>
    </source>
</evidence>
<feature type="transmembrane region" description="Helical" evidence="10">
    <location>
        <begin position="64"/>
        <end position="87"/>
    </location>
</feature>
<evidence type="ECO:0000313" key="11">
    <source>
        <dbReference type="EMBL" id="CAL7951924.1"/>
    </source>
</evidence>
<comment type="subcellular location">
    <subcellularLocation>
        <location evidence="1">Membrane</location>
        <topology evidence="1">Multi-pass membrane protein</topology>
    </subcellularLocation>
</comment>
<comment type="similarity">
    <text evidence="10">Belongs to the ELO family.</text>
</comment>
<keyword evidence="12" id="KW-1185">Reference proteome</keyword>
<dbReference type="Proteomes" id="UP001642520">
    <property type="component" value="Unassembled WGS sequence"/>
</dbReference>
<evidence type="ECO:0000256" key="4">
    <source>
        <dbReference type="ARBA" id="ARBA00022692"/>
    </source>
</evidence>
<evidence type="ECO:0000256" key="1">
    <source>
        <dbReference type="ARBA" id="ARBA00004141"/>
    </source>
</evidence>
<keyword evidence="7 10" id="KW-0443">Lipid metabolism</keyword>
<dbReference type="InterPro" id="IPR002076">
    <property type="entry name" value="ELO_fam"/>
</dbReference>
<keyword evidence="9 10" id="KW-0275">Fatty acid biosynthesis</keyword>
<keyword evidence="8 10" id="KW-0472">Membrane</keyword>
<name>A0ABP1PFB6_XYLVO</name>
<evidence type="ECO:0000256" key="10">
    <source>
        <dbReference type="RuleBase" id="RU361115"/>
    </source>
</evidence>
<proteinExistence type="inferred from homology"/>
<evidence type="ECO:0000256" key="8">
    <source>
        <dbReference type="ARBA" id="ARBA00023136"/>
    </source>
</evidence>
<keyword evidence="3 10" id="KW-0808">Transferase</keyword>
<evidence type="ECO:0000256" key="5">
    <source>
        <dbReference type="ARBA" id="ARBA00022832"/>
    </source>
</evidence>
<dbReference type="EC" id="2.3.1.199" evidence="10"/>
<comment type="catalytic activity">
    <reaction evidence="10">
        <text>a very-long-chain acyl-CoA + malonyl-CoA + H(+) = a very-long-chain 3-oxoacyl-CoA + CO2 + CoA</text>
        <dbReference type="Rhea" id="RHEA:32727"/>
        <dbReference type="ChEBI" id="CHEBI:15378"/>
        <dbReference type="ChEBI" id="CHEBI:16526"/>
        <dbReference type="ChEBI" id="CHEBI:57287"/>
        <dbReference type="ChEBI" id="CHEBI:57384"/>
        <dbReference type="ChEBI" id="CHEBI:90725"/>
        <dbReference type="ChEBI" id="CHEBI:90736"/>
        <dbReference type="EC" id="2.3.1.199"/>
    </reaction>
</comment>
<keyword evidence="2 10" id="KW-0444">Lipid biosynthesis</keyword>
<protein>
    <recommendedName>
        <fullName evidence="10">Elongation of very long chain fatty acids protein</fullName>
        <ecNumber evidence="10">2.3.1.199</ecNumber>
    </recommendedName>
    <alternativeName>
        <fullName evidence="10">Very-long-chain 3-oxoacyl-CoA synthase</fullName>
    </alternativeName>
</protein>
<keyword evidence="4 10" id="KW-0812">Transmembrane</keyword>
<feature type="transmembrane region" description="Helical" evidence="10">
    <location>
        <begin position="107"/>
        <end position="130"/>
    </location>
</feature>
<feature type="transmembrane region" description="Helical" evidence="10">
    <location>
        <begin position="230"/>
        <end position="250"/>
    </location>
</feature>
<evidence type="ECO:0000256" key="7">
    <source>
        <dbReference type="ARBA" id="ARBA00023098"/>
    </source>
</evidence>
<feature type="transmembrane region" description="Helical" evidence="10">
    <location>
        <begin position="161"/>
        <end position="184"/>
    </location>
</feature>
<keyword evidence="6 10" id="KW-1133">Transmembrane helix</keyword>
<dbReference type="EMBL" id="CAXAJV020001301">
    <property type="protein sequence ID" value="CAL7951924.1"/>
    <property type="molecule type" value="Genomic_DNA"/>
</dbReference>
<dbReference type="Pfam" id="PF01151">
    <property type="entry name" value="ELO"/>
    <property type="match status" value="1"/>
</dbReference>
<dbReference type="PANTHER" id="PTHR11157:SF69">
    <property type="entry name" value="ELONGATION OF VERY LONG CHAIN FATTY ACIDS PROTEIN 7"/>
    <property type="match status" value="1"/>
</dbReference>
<keyword evidence="5 10" id="KW-0276">Fatty acid metabolism</keyword>
<evidence type="ECO:0000256" key="2">
    <source>
        <dbReference type="ARBA" id="ARBA00022516"/>
    </source>
</evidence>
<gene>
    <name evidence="11" type="ORF">XYLVIOL_LOCUS10781</name>
</gene>
<organism evidence="11 12">
    <name type="scientific">Xylocopa violacea</name>
    <name type="common">Violet carpenter bee</name>
    <name type="synonym">Apis violacea</name>
    <dbReference type="NCBI Taxonomy" id="135666"/>
    <lineage>
        <taxon>Eukaryota</taxon>
        <taxon>Metazoa</taxon>
        <taxon>Ecdysozoa</taxon>
        <taxon>Arthropoda</taxon>
        <taxon>Hexapoda</taxon>
        <taxon>Insecta</taxon>
        <taxon>Pterygota</taxon>
        <taxon>Neoptera</taxon>
        <taxon>Endopterygota</taxon>
        <taxon>Hymenoptera</taxon>
        <taxon>Apocrita</taxon>
        <taxon>Aculeata</taxon>
        <taxon>Apoidea</taxon>
        <taxon>Anthophila</taxon>
        <taxon>Apidae</taxon>
        <taxon>Xylocopa</taxon>
        <taxon>Xylocopa</taxon>
    </lineage>
</organism>
<evidence type="ECO:0000256" key="6">
    <source>
        <dbReference type="ARBA" id="ARBA00022989"/>
    </source>
</evidence>
<dbReference type="PANTHER" id="PTHR11157">
    <property type="entry name" value="FATTY ACID ACYL TRANSFERASE-RELATED"/>
    <property type="match status" value="1"/>
</dbReference>